<dbReference type="AlphaFoldDB" id="A0A8X7S631"/>
<dbReference type="EMBL" id="JAAMPC010000008">
    <property type="protein sequence ID" value="KAG2300191.1"/>
    <property type="molecule type" value="Genomic_DNA"/>
</dbReference>
<feature type="region of interest" description="Disordered" evidence="1">
    <location>
        <begin position="1"/>
        <end position="45"/>
    </location>
</feature>
<protein>
    <submittedName>
        <fullName evidence="2">Uncharacterized protein</fullName>
    </submittedName>
</protein>
<feature type="region of interest" description="Disordered" evidence="1">
    <location>
        <begin position="60"/>
        <end position="138"/>
    </location>
</feature>
<dbReference type="PANTHER" id="PTHR37255">
    <property type="entry name" value="OS07G0669600 PROTEIN"/>
    <property type="match status" value="1"/>
</dbReference>
<proteinExistence type="predicted"/>
<evidence type="ECO:0000256" key="1">
    <source>
        <dbReference type="SAM" id="MobiDB-lite"/>
    </source>
</evidence>
<dbReference type="OrthoDB" id="1931944at2759"/>
<reference evidence="2 3" key="1">
    <citation type="submission" date="2020-02" db="EMBL/GenBank/DDBJ databases">
        <authorList>
            <person name="Ma Q."/>
            <person name="Huang Y."/>
            <person name="Song X."/>
            <person name="Pei D."/>
        </authorList>
    </citation>
    <scope>NUCLEOTIDE SEQUENCE [LARGE SCALE GENOMIC DNA]</scope>
    <source>
        <strain evidence="2">Sxm20200214</strain>
        <tissue evidence="2">Leaf</tissue>
    </source>
</reference>
<keyword evidence="3" id="KW-1185">Reference proteome</keyword>
<feature type="compositionally biased region" description="Low complexity" evidence="1">
    <location>
        <begin position="62"/>
        <end position="72"/>
    </location>
</feature>
<organism evidence="2 3">
    <name type="scientific">Brassica carinata</name>
    <name type="common">Ethiopian mustard</name>
    <name type="synonym">Abyssinian cabbage</name>
    <dbReference type="NCBI Taxonomy" id="52824"/>
    <lineage>
        <taxon>Eukaryota</taxon>
        <taxon>Viridiplantae</taxon>
        <taxon>Streptophyta</taxon>
        <taxon>Embryophyta</taxon>
        <taxon>Tracheophyta</taxon>
        <taxon>Spermatophyta</taxon>
        <taxon>Magnoliopsida</taxon>
        <taxon>eudicotyledons</taxon>
        <taxon>Gunneridae</taxon>
        <taxon>Pentapetalae</taxon>
        <taxon>rosids</taxon>
        <taxon>malvids</taxon>
        <taxon>Brassicales</taxon>
        <taxon>Brassicaceae</taxon>
        <taxon>Brassiceae</taxon>
        <taxon>Brassica</taxon>
    </lineage>
</organism>
<dbReference type="PANTHER" id="PTHR37255:SF1">
    <property type="entry name" value="OS07G0669600 PROTEIN"/>
    <property type="match status" value="1"/>
</dbReference>
<evidence type="ECO:0000313" key="2">
    <source>
        <dbReference type="EMBL" id="KAG2300191.1"/>
    </source>
</evidence>
<comment type="caution">
    <text evidence="2">The sequence shown here is derived from an EMBL/GenBank/DDBJ whole genome shotgun (WGS) entry which is preliminary data.</text>
</comment>
<feature type="compositionally biased region" description="Basic residues" evidence="1">
    <location>
        <begin position="98"/>
        <end position="119"/>
    </location>
</feature>
<gene>
    <name evidence="2" type="ORF">Bca52824_036663</name>
</gene>
<sequence>MGGGGGMEELTEDEKRALRVAPLTSLPSSYGSQPPRKLQDPNGLSSIDPELIELAVKTARDTVVSSGTSSSGRTIQHVASFEDVEVSSDDDKIENTKLSKKKKKKKGEKKKKQNKKHKQQITVHEDAKLKRPNKKLKL</sequence>
<name>A0A8X7S631_BRACI</name>
<evidence type="ECO:0000313" key="3">
    <source>
        <dbReference type="Proteomes" id="UP000886595"/>
    </source>
</evidence>
<dbReference type="Proteomes" id="UP000886595">
    <property type="component" value="Unassembled WGS sequence"/>
</dbReference>
<accession>A0A8X7S631</accession>